<evidence type="ECO:0000313" key="1">
    <source>
        <dbReference type="EMBL" id="KAK4404315.1"/>
    </source>
</evidence>
<accession>A0AAE2C0K9</accession>
<comment type="caution">
    <text evidence="1">The sequence shown here is derived from an EMBL/GenBank/DDBJ whole genome shotgun (WGS) entry which is preliminary data.</text>
</comment>
<reference evidence="1" key="1">
    <citation type="submission" date="2020-06" db="EMBL/GenBank/DDBJ databases">
        <authorList>
            <person name="Li T."/>
            <person name="Hu X."/>
            <person name="Zhang T."/>
            <person name="Song X."/>
            <person name="Zhang H."/>
            <person name="Dai N."/>
            <person name="Sheng W."/>
            <person name="Hou X."/>
            <person name="Wei L."/>
        </authorList>
    </citation>
    <scope>NUCLEOTIDE SEQUENCE</scope>
    <source>
        <strain evidence="1">K16</strain>
        <tissue evidence="1">Leaf</tissue>
    </source>
</reference>
<proteinExistence type="predicted"/>
<dbReference type="EMBL" id="JACGWL010000004">
    <property type="protein sequence ID" value="KAK4404315.1"/>
    <property type="molecule type" value="Genomic_DNA"/>
</dbReference>
<keyword evidence="2" id="KW-1185">Reference proteome</keyword>
<protein>
    <submittedName>
        <fullName evidence="1">Uncharacterized protein</fullName>
    </submittedName>
</protein>
<dbReference type="PANTHER" id="PTHR33116">
    <property type="entry name" value="REVERSE TRANSCRIPTASE ZINC-BINDING DOMAIN-CONTAINING PROTEIN-RELATED-RELATED"/>
    <property type="match status" value="1"/>
</dbReference>
<reference evidence="1" key="2">
    <citation type="journal article" date="2024" name="Plant">
        <title>Genomic evolution and insights into agronomic trait innovations of Sesamum species.</title>
        <authorList>
            <person name="Miao H."/>
            <person name="Wang L."/>
            <person name="Qu L."/>
            <person name="Liu H."/>
            <person name="Sun Y."/>
            <person name="Le M."/>
            <person name="Wang Q."/>
            <person name="Wei S."/>
            <person name="Zheng Y."/>
            <person name="Lin W."/>
            <person name="Duan Y."/>
            <person name="Cao H."/>
            <person name="Xiong S."/>
            <person name="Wang X."/>
            <person name="Wei L."/>
            <person name="Li C."/>
            <person name="Ma Q."/>
            <person name="Ju M."/>
            <person name="Zhao R."/>
            <person name="Li G."/>
            <person name="Mu C."/>
            <person name="Tian Q."/>
            <person name="Mei H."/>
            <person name="Zhang T."/>
            <person name="Gao T."/>
            <person name="Zhang H."/>
        </authorList>
    </citation>
    <scope>NUCLEOTIDE SEQUENCE</scope>
    <source>
        <strain evidence="1">K16</strain>
    </source>
</reference>
<gene>
    <name evidence="1" type="ORF">Sango_0800100</name>
</gene>
<dbReference type="Proteomes" id="UP001289374">
    <property type="component" value="Unassembled WGS sequence"/>
</dbReference>
<organism evidence="1 2">
    <name type="scientific">Sesamum angolense</name>
    <dbReference type="NCBI Taxonomy" id="2727404"/>
    <lineage>
        <taxon>Eukaryota</taxon>
        <taxon>Viridiplantae</taxon>
        <taxon>Streptophyta</taxon>
        <taxon>Embryophyta</taxon>
        <taxon>Tracheophyta</taxon>
        <taxon>Spermatophyta</taxon>
        <taxon>Magnoliopsida</taxon>
        <taxon>eudicotyledons</taxon>
        <taxon>Gunneridae</taxon>
        <taxon>Pentapetalae</taxon>
        <taxon>asterids</taxon>
        <taxon>lamiids</taxon>
        <taxon>Lamiales</taxon>
        <taxon>Pedaliaceae</taxon>
        <taxon>Sesamum</taxon>
    </lineage>
</organism>
<dbReference type="AlphaFoldDB" id="A0AAE2C0K9"/>
<evidence type="ECO:0000313" key="2">
    <source>
        <dbReference type="Proteomes" id="UP001289374"/>
    </source>
</evidence>
<dbReference type="PANTHER" id="PTHR33116:SF86">
    <property type="entry name" value="REVERSE TRANSCRIPTASE DOMAIN-CONTAINING PROTEIN"/>
    <property type="match status" value="1"/>
</dbReference>
<name>A0AAE2C0K9_9LAMI</name>
<sequence>MVVSGMVSEDVNNDLARRVGVQLVGCHDHYLGLSAIAGRSQSGLFHNIHDHFWSRISGRNTKILSQVGKIVLIKAILQLLPTYAMSCFRLPDHLVRSIESMW</sequence>